<accession>A0A3Q2P915</accession>
<name>A0A3Q2P915_FUNHE</name>
<evidence type="ECO:0000313" key="2">
    <source>
        <dbReference type="Proteomes" id="UP000265000"/>
    </source>
</evidence>
<dbReference type="Ensembl" id="ENSFHET00000001245.1">
    <property type="protein sequence ID" value="ENSFHEP00000008984.1"/>
    <property type="gene ID" value="ENSFHEG00000010193.1"/>
</dbReference>
<keyword evidence="2" id="KW-1185">Reference proteome</keyword>
<dbReference type="AlphaFoldDB" id="A0A3Q2P915"/>
<dbReference type="Proteomes" id="UP000265000">
    <property type="component" value="Unplaced"/>
</dbReference>
<evidence type="ECO:0000313" key="1">
    <source>
        <dbReference type="Ensembl" id="ENSFHEP00000008984.1"/>
    </source>
</evidence>
<proteinExistence type="predicted"/>
<organism evidence="1 2">
    <name type="scientific">Fundulus heteroclitus</name>
    <name type="common">Killifish</name>
    <name type="synonym">Mummichog</name>
    <dbReference type="NCBI Taxonomy" id="8078"/>
    <lineage>
        <taxon>Eukaryota</taxon>
        <taxon>Metazoa</taxon>
        <taxon>Chordata</taxon>
        <taxon>Craniata</taxon>
        <taxon>Vertebrata</taxon>
        <taxon>Euteleostomi</taxon>
        <taxon>Actinopterygii</taxon>
        <taxon>Neopterygii</taxon>
        <taxon>Teleostei</taxon>
        <taxon>Neoteleostei</taxon>
        <taxon>Acanthomorphata</taxon>
        <taxon>Ovalentaria</taxon>
        <taxon>Atherinomorphae</taxon>
        <taxon>Cyprinodontiformes</taxon>
        <taxon>Fundulidae</taxon>
        <taxon>Fundulus</taxon>
    </lineage>
</organism>
<sequence length="65" mass="7547">MLKLRSKWLFQMGNDPKHTTKCLSRPLWATKVMFWNSPTNQSHPLGFFFLFPKLASLITGYTGKT</sequence>
<reference evidence="1" key="2">
    <citation type="submission" date="2025-09" db="UniProtKB">
        <authorList>
            <consortium name="Ensembl"/>
        </authorList>
    </citation>
    <scope>IDENTIFICATION</scope>
</reference>
<protein>
    <submittedName>
        <fullName evidence="1">Uncharacterized protein</fullName>
    </submittedName>
</protein>
<reference evidence="1" key="1">
    <citation type="submission" date="2025-08" db="UniProtKB">
        <authorList>
            <consortium name="Ensembl"/>
        </authorList>
    </citation>
    <scope>IDENTIFICATION</scope>
</reference>